<keyword evidence="2" id="KW-0687">Ribonucleoprotein</keyword>
<organism evidence="2 3">
    <name type="scientific">Sporosarcina newyorkensis</name>
    <dbReference type="NCBI Taxonomy" id="759851"/>
    <lineage>
        <taxon>Bacteria</taxon>
        <taxon>Bacillati</taxon>
        <taxon>Bacillota</taxon>
        <taxon>Bacilli</taxon>
        <taxon>Bacillales</taxon>
        <taxon>Caryophanaceae</taxon>
        <taxon>Sporosarcina</taxon>
    </lineage>
</organism>
<dbReference type="SUPFAM" id="SSF55729">
    <property type="entry name" value="Acyl-CoA N-acyltransferases (Nat)"/>
    <property type="match status" value="1"/>
</dbReference>
<dbReference type="InterPro" id="IPR000182">
    <property type="entry name" value="GNAT_dom"/>
</dbReference>
<dbReference type="Proteomes" id="UP000190042">
    <property type="component" value="Unassembled WGS sequence"/>
</dbReference>
<accession>A0A1T4YPR7</accession>
<proteinExistence type="predicted"/>
<evidence type="ECO:0000259" key="1">
    <source>
        <dbReference type="PROSITE" id="PS51186"/>
    </source>
</evidence>
<dbReference type="Pfam" id="PF00583">
    <property type="entry name" value="Acetyltransf_1"/>
    <property type="match status" value="1"/>
</dbReference>
<dbReference type="GO" id="GO:0005840">
    <property type="term" value="C:ribosome"/>
    <property type="evidence" value="ECO:0007669"/>
    <property type="project" value="UniProtKB-KW"/>
</dbReference>
<dbReference type="EMBL" id="FUYJ01000007">
    <property type="protein sequence ID" value="SKB03261.1"/>
    <property type="molecule type" value="Genomic_DNA"/>
</dbReference>
<sequence length="165" mass="19139">MIRQMTLEDIRDVQYIALTSWRHTFQDDIPSEVLEDFINRSYSELMLRKQLEKTTILIATDLQGLPVGYLSHTPIDEDGECEVTALHVLPSHLESGYEELLLNAALDLLHSAQRIDVYVDERANELQHFYVDHGFLHVESFPELFEGIPVETIHYSLPVRQPVYM</sequence>
<gene>
    <name evidence="2" type="ORF">SAMN04244570_3138</name>
</gene>
<evidence type="ECO:0000313" key="3">
    <source>
        <dbReference type="Proteomes" id="UP000190042"/>
    </source>
</evidence>
<keyword evidence="3" id="KW-1185">Reference proteome</keyword>
<dbReference type="InterPro" id="IPR016181">
    <property type="entry name" value="Acyl_CoA_acyltransferase"/>
</dbReference>
<dbReference type="PROSITE" id="PS51186">
    <property type="entry name" value="GNAT"/>
    <property type="match status" value="1"/>
</dbReference>
<name>A0A1T4YPR7_9BACL</name>
<evidence type="ECO:0000313" key="2">
    <source>
        <dbReference type="EMBL" id="SKB03261.1"/>
    </source>
</evidence>
<keyword evidence="2" id="KW-0689">Ribosomal protein</keyword>
<dbReference type="GO" id="GO:0016747">
    <property type="term" value="F:acyltransferase activity, transferring groups other than amino-acyl groups"/>
    <property type="evidence" value="ECO:0007669"/>
    <property type="project" value="InterPro"/>
</dbReference>
<protein>
    <submittedName>
        <fullName evidence="2">Ribosomal protein S18 acetylase RimI</fullName>
    </submittedName>
</protein>
<feature type="domain" description="N-acetyltransferase" evidence="1">
    <location>
        <begin position="1"/>
        <end position="160"/>
    </location>
</feature>
<dbReference type="Gene3D" id="3.40.630.30">
    <property type="match status" value="1"/>
</dbReference>
<dbReference type="RefSeq" id="WP_078818266.1">
    <property type="nucleotide sequence ID" value="NZ_FUYJ01000007.1"/>
</dbReference>
<dbReference type="AlphaFoldDB" id="A0A1T4YPR7"/>
<reference evidence="3" key="1">
    <citation type="submission" date="2017-02" db="EMBL/GenBank/DDBJ databases">
        <authorList>
            <person name="Varghese N."/>
            <person name="Submissions S."/>
        </authorList>
    </citation>
    <scope>NUCLEOTIDE SEQUENCE [LARGE SCALE GENOMIC DNA]</scope>
    <source>
        <strain evidence="3">DSM 23966</strain>
    </source>
</reference>